<organism evidence="2 3">
    <name type="scientific">Hymenobacter cellulosilyticus</name>
    <dbReference type="NCBI Taxonomy" id="2932248"/>
    <lineage>
        <taxon>Bacteria</taxon>
        <taxon>Pseudomonadati</taxon>
        <taxon>Bacteroidota</taxon>
        <taxon>Cytophagia</taxon>
        <taxon>Cytophagales</taxon>
        <taxon>Hymenobacteraceae</taxon>
        <taxon>Hymenobacter</taxon>
    </lineage>
</organism>
<dbReference type="EMBL" id="CP095046">
    <property type="protein sequence ID" value="UOQ72704.1"/>
    <property type="molecule type" value="Genomic_DNA"/>
</dbReference>
<dbReference type="AlphaFoldDB" id="A0A8T9Q558"/>
<accession>A0A8T9Q558</accession>
<proteinExistence type="predicted"/>
<dbReference type="Pfam" id="PF13449">
    <property type="entry name" value="Phytase-like"/>
    <property type="match status" value="1"/>
</dbReference>
<dbReference type="Proteomes" id="UP000831796">
    <property type="component" value="Chromosome"/>
</dbReference>
<gene>
    <name evidence="2" type="ORF">MUN79_01535</name>
</gene>
<dbReference type="RefSeq" id="WP_244676062.1">
    <property type="nucleotide sequence ID" value="NZ_CP095046.1"/>
</dbReference>
<evidence type="ECO:0000313" key="3">
    <source>
        <dbReference type="Proteomes" id="UP000831796"/>
    </source>
</evidence>
<evidence type="ECO:0000313" key="2">
    <source>
        <dbReference type="EMBL" id="UOQ72704.1"/>
    </source>
</evidence>
<sequence length="86" mass="9136">MKIYEVDLSAATDVNSLGGLQGATYTPVAKRLVLDVASTGVARIDNLEGMTFGPKLANGHFSLILVSDDNFGSTQVTQFLAFEVMP</sequence>
<dbReference type="KEGG" id="hcu:MUN79_01535"/>
<protein>
    <submittedName>
        <fullName evidence="2">Esterase-like activity of phytase family protein</fullName>
    </submittedName>
</protein>
<name>A0A8T9Q558_9BACT</name>
<dbReference type="InterPro" id="IPR027372">
    <property type="entry name" value="Phytase-like_dom"/>
</dbReference>
<keyword evidence="3" id="KW-1185">Reference proteome</keyword>
<feature type="domain" description="Phytase-like" evidence="1">
    <location>
        <begin position="1"/>
        <end position="71"/>
    </location>
</feature>
<reference evidence="2" key="1">
    <citation type="submission" date="2022-04" db="EMBL/GenBank/DDBJ databases">
        <title>Hymenobacter sp. isolated from the air.</title>
        <authorList>
            <person name="Won M."/>
            <person name="Lee C.-M."/>
            <person name="Woen H.-Y."/>
            <person name="Kwon S.-W."/>
        </authorList>
    </citation>
    <scope>NUCLEOTIDE SEQUENCE</scope>
    <source>
        <strain evidence="2">5116S-3</strain>
    </source>
</reference>
<evidence type="ECO:0000259" key="1">
    <source>
        <dbReference type="Pfam" id="PF13449"/>
    </source>
</evidence>